<dbReference type="SUPFAM" id="SSF49785">
    <property type="entry name" value="Galactose-binding domain-like"/>
    <property type="match status" value="1"/>
</dbReference>
<dbReference type="Pfam" id="PF00703">
    <property type="entry name" value="Glyco_hydro_2"/>
    <property type="match status" value="1"/>
</dbReference>
<dbReference type="Gene3D" id="3.20.20.80">
    <property type="entry name" value="Glycosidases"/>
    <property type="match status" value="1"/>
</dbReference>
<evidence type="ECO:0000256" key="1">
    <source>
        <dbReference type="ARBA" id="ARBA00001412"/>
    </source>
</evidence>
<dbReference type="RefSeq" id="WP_125497316.1">
    <property type="nucleotide sequence ID" value="NZ_BMVZ01000001.1"/>
</dbReference>
<dbReference type="InterPro" id="IPR023230">
    <property type="entry name" value="Glyco_hydro_2_CS"/>
</dbReference>
<evidence type="ECO:0000256" key="4">
    <source>
        <dbReference type="ARBA" id="ARBA00013303"/>
    </source>
</evidence>
<dbReference type="Pfam" id="PF02929">
    <property type="entry name" value="Bgal_small_N"/>
    <property type="match status" value="1"/>
</dbReference>
<dbReference type="PROSITE" id="PS00608">
    <property type="entry name" value="GLYCOSYL_HYDROL_F2_2"/>
    <property type="match status" value="1"/>
</dbReference>
<comment type="caution">
    <text evidence="10">The sequence shown here is derived from an EMBL/GenBank/DDBJ whole genome shotgun (WGS) entry which is preliminary data.</text>
</comment>
<dbReference type="Pfam" id="PF16353">
    <property type="entry name" value="LacZ_4"/>
    <property type="match status" value="1"/>
</dbReference>
<accession>A0ABX0YZN5</accession>
<dbReference type="InterPro" id="IPR004199">
    <property type="entry name" value="B-gal_small/dom_5"/>
</dbReference>
<dbReference type="EC" id="3.2.1.23" evidence="3 8"/>
<sequence length="1055" mass="117657">MSAERTLPHRPRRRTVLTAGALAGWAAFCARKRAFAAAQGEPWDAAPRVFQVGREPARARLVPYGNREQALRHRFQDSPYYRSLDGSWRFHWSRNADQRPVGFERPDYDDSGWDRIPVPSNWEIEGYPEPIYLNISYPWIGYETPDPPEVPHDFNPVGSYRRTFTVPAGWAGRRTLLSFQGVKSAFFVWVNGEQVGYSEDSYTPAEFDITPHLRPGTNTLAVEVHRWSDGSWLEDQDMIDLSGIFRDVYLYSVPQVHVHDLFVHTELDDAYRDAVLAVDVTLRDRAGAGTAGHRVTAELFDARGHRVLHLSDDAGDGSVTLRGAVRRPALWSAEDPALYTLVLALTDAHGRTTDLHSTRVGFRQVEYGPGKFTVNGRPVMFRGTNRHETDPERGQALDEQRMIQDIRLMKQHNINAVRTSHYPNHPRWLELCDEYGLYVIDETNLETHGVRDTVPGSLPEWTDACVDRLRSMVERDKNHPCVVVWSLGNEAGQGSNFQAMADWVHARDASRPVHYEGMNAVADLHSEMYTSPAGVEAYGRSGAPTPFMLCEYNHSMGNSGGNLKEYWDVFEKYPNLHGAFVWDWADQAVRLPVPGDARHTYLSYGGDWHDGYPTDGNFCCNGLVAADRSVHPGLIEVKKCYQPVGVTAGDLTGASGGTVTVRNKHMFSGLDAYTVHWTLTRDGEEIQHGTLPSPSVAPGEDGTLRIPYRRPASLEPGAEYFLNLSFRLREDTSWADAGHEVAAEQLPLDWHTPAPVDTPVRGSLHLTETDTEVQVSGRDVEVVLSKTTGTLTTYTVKGQQVLAEGPVPNFWRGPTDNDIGRDVLKTAATWRDAGSRRTVTSVRTAQPAAGEVVIEVACTLPTAPATATWHTVFRVRADGEIRVRHTLDAPAGLPDLPMVGALLTVPPGHERLDWFGRGPHENYQDRKASAFVGRWRSTVDQQVAPYVRPQQTGNQTDVRRLSVTDRSGQGLTVIADPADGEELLETSVLHYTPFDLDGPRHPHQLTRRDETILLVNHRQTGVGGINSWGAAPLEPYLLHSGRTYTYAYRLRPASA</sequence>
<dbReference type="InterPro" id="IPR032312">
    <property type="entry name" value="LacZ_4"/>
</dbReference>
<dbReference type="InterPro" id="IPR023232">
    <property type="entry name" value="Glyco_hydro_2_AS"/>
</dbReference>
<comment type="catalytic activity">
    <reaction evidence="1 8">
        <text>Hydrolysis of terminal non-reducing beta-D-galactose residues in beta-D-galactosides.</text>
        <dbReference type="EC" id="3.2.1.23"/>
    </reaction>
</comment>
<dbReference type="InterPro" id="IPR008979">
    <property type="entry name" value="Galactose-bd-like_sf"/>
</dbReference>
<keyword evidence="6 8" id="KW-0326">Glycosidase</keyword>
<dbReference type="PANTHER" id="PTHR46323">
    <property type="entry name" value="BETA-GALACTOSIDASE"/>
    <property type="match status" value="1"/>
</dbReference>
<evidence type="ECO:0000313" key="11">
    <source>
        <dbReference type="Proteomes" id="UP000635996"/>
    </source>
</evidence>
<dbReference type="SMART" id="SM01038">
    <property type="entry name" value="Bgal_small_N"/>
    <property type="match status" value="1"/>
</dbReference>
<evidence type="ECO:0000256" key="6">
    <source>
        <dbReference type="ARBA" id="ARBA00023295"/>
    </source>
</evidence>
<dbReference type="InterPro" id="IPR050347">
    <property type="entry name" value="Bact_Beta-galactosidase"/>
</dbReference>
<dbReference type="InterPro" id="IPR014718">
    <property type="entry name" value="GH-type_carb-bd"/>
</dbReference>
<dbReference type="InterPro" id="IPR036156">
    <property type="entry name" value="Beta-gal/glucu_dom_sf"/>
</dbReference>
<name>A0ABX0YZN5_STRTL</name>
<proteinExistence type="inferred from homology"/>
<dbReference type="InterPro" id="IPR006104">
    <property type="entry name" value="Glyco_hydro_2_N"/>
</dbReference>
<feature type="domain" description="Beta galactosidase small chain/" evidence="9">
    <location>
        <begin position="774"/>
        <end position="1051"/>
    </location>
</feature>
<evidence type="ECO:0000313" key="10">
    <source>
        <dbReference type="EMBL" id="NJP17369.1"/>
    </source>
</evidence>
<keyword evidence="5 8" id="KW-0378">Hydrolase</keyword>
<organism evidence="10 11">
    <name type="scientific">Streptomyces thermoviolaceus subsp. thermoviolaceus</name>
    <dbReference type="NCBI Taxonomy" id="66860"/>
    <lineage>
        <taxon>Bacteria</taxon>
        <taxon>Bacillati</taxon>
        <taxon>Actinomycetota</taxon>
        <taxon>Actinomycetes</taxon>
        <taxon>Kitasatosporales</taxon>
        <taxon>Streptomycetaceae</taxon>
        <taxon>Streptomyces</taxon>
    </lineage>
</organism>
<dbReference type="SUPFAM" id="SSF49303">
    <property type="entry name" value="beta-Galactosidase/glucuronidase domain"/>
    <property type="match status" value="2"/>
</dbReference>
<comment type="similarity">
    <text evidence="2 8">Belongs to the glycosyl hydrolase 2 family.</text>
</comment>
<dbReference type="EMBL" id="JAATEL010000040">
    <property type="protein sequence ID" value="NJP17369.1"/>
    <property type="molecule type" value="Genomic_DNA"/>
</dbReference>
<dbReference type="InterPro" id="IPR013783">
    <property type="entry name" value="Ig-like_fold"/>
</dbReference>
<dbReference type="InterPro" id="IPR011013">
    <property type="entry name" value="Gal_mutarotase_sf_dom"/>
</dbReference>
<evidence type="ECO:0000256" key="8">
    <source>
        <dbReference type="RuleBase" id="RU361154"/>
    </source>
</evidence>
<reference evidence="10 11" key="1">
    <citation type="submission" date="2020-03" db="EMBL/GenBank/DDBJ databases">
        <title>WGS of actinomycetes isolated from Thailand.</title>
        <authorList>
            <person name="Thawai C."/>
        </authorList>
    </citation>
    <scope>NUCLEOTIDE SEQUENCE [LARGE SCALE GENOMIC DNA]</scope>
    <source>
        <strain evidence="10 11">NBRC 13905</strain>
    </source>
</reference>
<dbReference type="InterPro" id="IPR006103">
    <property type="entry name" value="Glyco_hydro_2_cat"/>
</dbReference>
<dbReference type="Pfam" id="PF02836">
    <property type="entry name" value="Glyco_hydro_2_C"/>
    <property type="match status" value="1"/>
</dbReference>
<dbReference type="PANTHER" id="PTHR46323:SF2">
    <property type="entry name" value="BETA-GALACTOSIDASE"/>
    <property type="match status" value="1"/>
</dbReference>
<evidence type="ECO:0000256" key="5">
    <source>
        <dbReference type="ARBA" id="ARBA00022801"/>
    </source>
</evidence>
<dbReference type="PROSITE" id="PS00719">
    <property type="entry name" value="GLYCOSYL_HYDROL_F2_1"/>
    <property type="match status" value="1"/>
</dbReference>
<dbReference type="Gene3D" id="2.70.98.10">
    <property type="match status" value="1"/>
</dbReference>
<dbReference type="PRINTS" id="PR00132">
    <property type="entry name" value="GLHYDRLASE2"/>
</dbReference>
<dbReference type="Gene3D" id="2.60.120.260">
    <property type="entry name" value="Galactose-binding domain-like"/>
    <property type="match status" value="1"/>
</dbReference>
<gene>
    <name evidence="10" type="ORF">HCJ95_24620</name>
</gene>
<dbReference type="SUPFAM" id="SSF51445">
    <property type="entry name" value="(Trans)glycosidases"/>
    <property type="match status" value="1"/>
</dbReference>
<dbReference type="InterPro" id="IPR017853">
    <property type="entry name" value="GH"/>
</dbReference>
<evidence type="ECO:0000259" key="9">
    <source>
        <dbReference type="SMART" id="SM01038"/>
    </source>
</evidence>
<evidence type="ECO:0000256" key="7">
    <source>
        <dbReference type="ARBA" id="ARBA00032230"/>
    </source>
</evidence>
<dbReference type="Proteomes" id="UP000635996">
    <property type="component" value="Unassembled WGS sequence"/>
</dbReference>
<dbReference type="InterPro" id="IPR006101">
    <property type="entry name" value="Glyco_hydro_2"/>
</dbReference>
<dbReference type="InterPro" id="IPR006102">
    <property type="entry name" value="Ig-like_GH2"/>
</dbReference>
<protein>
    <recommendedName>
        <fullName evidence="4 8">Beta-galactosidase</fullName>
        <ecNumber evidence="3 8">3.2.1.23</ecNumber>
    </recommendedName>
    <alternativeName>
        <fullName evidence="7 8">Lactase</fullName>
    </alternativeName>
</protein>
<dbReference type="Pfam" id="PF02837">
    <property type="entry name" value="Glyco_hydro_2_N"/>
    <property type="match status" value="1"/>
</dbReference>
<dbReference type="SUPFAM" id="SSF74650">
    <property type="entry name" value="Galactose mutarotase-like"/>
    <property type="match status" value="1"/>
</dbReference>
<keyword evidence="11" id="KW-1185">Reference proteome</keyword>
<evidence type="ECO:0000256" key="3">
    <source>
        <dbReference type="ARBA" id="ARBA00012756"/>
    </source>
</evidence>
<dbReference type="Gene3D" id="2.60.40.10">
    <property type="entry name" value="Immunoglobulins"/>
    <property type="match status" value="2"/>
</dbReference>
<evidence type="ECO:0000256" key="2">
    <source>
        <dbReference type="ARBA" id="ARBA00007401"/>
    </source>
</evidence>